<protein>
    <submittedName>
        <fullName evidence="11">Nucleotidyltransferase family protein</fullName>
    </submittedName>
</protein>
<dbReference type="GO" id="GO:0005524">
    <property type="term" value="F:ATP binding"/>
    <property type="evidence" value="ECO:0007669"/>
    <property type="project" value="UniProtKB-KW"/>
</dbReference>
<evidence type="ECO:0000313" key="12">
    <source>
        <dbReference type="Proteomes" id="UP000807825"/>
    </source>
</evidence>
<name>A0A9D6V3I1_9BACT</name>
<evidence type="ECO:0000256" key="7">
    <source>
        <dbReference type="ARBA" id="ARBA00022840"/>
    </source>
</evidence>
<dbReference type="PANTHER" id="PTHR33571">
    <property type="entry name" value="SSL8005 PROTEIN"/>
    <property type="match status" value="1"/>
</dbReference>
<evidence type="ECO:0000256" key="4">
    <source>
        <dbReference type="ARBA" id="ARBA00022695"/>
    </source>
</evidence>
<dbReference type="EMBL" id="JACRDE010000394">
    <property type="protein sequence ID" value="MBI5250817.1"/>
    <property type="molecule type" value="Genomic_DNA"/>
</dbReference>
<dbReference type="Gene3D" id="3.30.460.10">
    <property type="entry name" value="Beta Polymerase, domain 2"/>
    <property type="match status" value="1"/>
</dbReference>
<evidence type="ECO:0000256" key="9">
    <source>
        <dbReference type="ARBA" id="ARBA00038276"/>
    </source>
</evidence>
<dbReference type="InterPro" id="IPR052038">
    <property type="entry name" value="Type-VII_TA_antitoxin"/>
</dbReference>
<keyword evidence="3" id="KW-0808">Transferase</keyword>
<evidence type="ECO:0000256" key="6">
    <source>
        <dbReference type="ARBA" id="ARBA00022741"/>
    </source>
</evidence>
<dbReference type="InterPro" id="IPR002934">
    <property type="entry name" value="Polymerase_NTP_transf_dom"/>
</dbReference>
<comment type="cofactor">
    <cofactor evidence="1">
        <name>Mg(2+)</name>
        <dbReference type="ChEBI" id="CHEBI:18420"/>
    </cofactor>
</comment>
<dbReference type="GO" id="GO:0016779">
    <property type="term" value="F:nucleotidyltransferase activity"/>
    <property type="evidence" value="ECO:0007669"/>
    <property type="project" value="UniProtKB-KW"/>
</dbReference>
<evidence type="ECO:0000259" key="10">
    <source>
        <dbReference type="Pfam" id="PF01909"/>
    </source>
</evidence>
<organism evidence="11 12">
    <name type="scientific">Desulfomonile tiedjei</name>
    <dbReference type="NCBI Taxonomy" id="2358"/>
    <lineage>
        <taxon>Bacteria</taxon>
        <taxon>Pseudomonadati</taxon>
        <taxon>Thermodesulfobacteriota</taxon>
        <taxon>Desulfomonilia</taxon>
        <taxon>Desulfomonilales</taxon>
        <taxon>Desulfomonilaceae</taxon>
        <taxon>Desulfomonile</taxon>
    </lineage>
</organism>
<keyword evidence="6" id="KW-0547">Nucleotide-binding</keyword>
<keyword evidence="8" id="KW-0460">Magnesium</keyword>
<gene>
    <name evidence="11" type="ORF">HY912_15110</name>
</gene>
<dbReference type="SUPFAM" id="SSF81301">
    <property type="entry name" value="Nucleotidyltransferase"/>
    <property type="match status" value="1"/>
</dbReference>
<reference evidence="11" key="1">
    <citation type="submission" date="2020-07" db="EMBL/GenBank/DDBJ databases">
        <title>Huge and variable diversity of episymbiotic CPR bacteria and DPANN archaea in groundwater ecosystems.</title>
        <authorList>
            <person name="He C.Y."/>
            <person name="Keren R."/>
            <person name="Whittaker M."/>
            <person name="Farag I.F."/>
            <person name="Doudna J."/>
            <person name="Cate J.H.D."/>
            <person name="Banfield J.F."/>
        </authorList>
    </citation>
    <scope>NUCLEOTIDE SEQUENCE</scope>
    <source>
        <strain evidence="11">NC_groundwater_1664_Pr3_B-0.1um_52_9</strain>
    </source>
</reference>
<dbReference type="Pfam" id="PF01909">
    <property type="entry name" value="NTP_transf_2"/>
    <property type="match status" value="1"/>
</dbReference>
<evidence type="ECO:0000256" key="2">
    <source>
        <dbReference type="ARBA" id="ARBA00022649"/>
    </source>
</evidence>
<proteinExistence type="inferred from homology"/>
<evidence type="ECO:0000313" key="11">
    <source>
        <dbReference type="EMBL" id="MBI5250817.1"/>
    </source>
</evidence>
<comment type="caution">
    <text evidence="11">The sequence shown here is derived from an EMBL/GenBank/DDBJ whole genome shotgun (WGS) entry which is preliminary data.</text>
</comment>
<evidence type="ECO:0000256" key="5">
    <source>
        <dbReference type="ARBA" id="ARBA00022723"/>
    </source>
</evidence>
<dbReference type="AlphaFoldDB" id="A0A9D6V3I1"/>
<accession>A0A9D6V3I1</accession>
<dbReference type="InterPro" id="IPR043519">
    <property type="entry name" value="NT_sf"/>
</dbReference>
<evidence type="ECO:0000256" key="8">
    <source>
        <dbReference type="ARBA" id="ARBA00022842"/>
    </source>
</evidence>
<comment type="similarity">
    <text evidence="9">Belongs to the MntA antitoxin family.</text>
</comment>
<keyword evidence="4" id="KW-0548">Nucleotidyltransferase</keyword>
<sequence length="110" mass="12815">MSEERMDPMSRERPGIPKSLIEDFCKRHYIRKLSVFGSYLREDFGPESDIDFLVEFEEGHTPGFFELADMEEELSDLLDGCKVDIRTPHELSRYFRDEVMAGAEVQYAKG</sequence>
<keyword evidence="7" id="KW-0067">ATP-binding</keyword>
<dbReference type="GO" id="GO:0046872">
    <property type="term" value="F:metal ion binding"/>
    <property type="evidence" value="ECO:0007669"/>
    <property type="project" value="UniProtKB-KW"/>
</dbReference>
<evidence type="ECO:0000256" key="3">
    <source>
        <dbReference type="ARBA" id="ARBA00022679"/>
    </source>
</evidence>
<dbReference type="CDD" id="cd05403">
    <property type="entry name" value="NT_KNTase_like"/>
    <property type="match status" value="1"/>
</dbReference>
<keyword evidence="2" id="KW-1277">Toxin-antitoxin system</keyword>
<evidence type="ECO:0000256" key="1">
    <source>
        <dbReference type="ARBA" id="ARBA00001946"/>
    </source>
</evidence>
<dbReference type="PANTHER" id="PTHR33571:SF12">
    <property type="entry name" value="BSL3053 PROTEIN"/>
    <property type="match status" value="1"/>
</dbReference>
<dbReference type="Proteomes" id="UP000807825">
    <property type="component" value="Unassembled WGS sequence"/>
</dbReference>
<keyword evidence="5" id="KW-0479">Metal-binding</keyword>
<feature type="domain" description="Polymerase nucleotidyl transferase" evidence="10">
    <location>
        <begin position="19"/>
        <end position="98"/>
    </location>
</feature>